<feature type="region of interest" description="Disordered" evidence="1">
    <location>
        <begin position="1"/>
        <end position="31"/>
    </location>
</feature>
<reference evidence="3 4" key="1">
    <citation type="submission" date="2020-08" db="EMBL/GenBank/DDBJ databases">
        <title>Genomic Encyclopedia of Type Strains, Phase III (KMG-III): the genomes of soil and plant-associated and newly described type strains.</title>
        <authorList>
            <person name="Whitman W."/>
        </authorList>
    </citation>
    <scope>NUCLEOTIDE SEQUENCE [LARGE SCALE GENOMIC DNA]</scope>
    <source>
        <strain evidence="3 4">CECT 8640</strain>
    </source>
</reference>
<feature type="transmembrane region" description="Helical" evidence="2">
    <location>
        <begin position="35"/>
        <end position="54"/>
    </location>
</feature>
<dbReference type="EMBL" id="JACHJN010000008">
    <property type="protein sequence ID" value="MBB5958487.1"/>
    <property type="molecule type" value="Genomic_DNA"/>
</dbReference>
<protein>
    <submittedName>
        <fullName evidence="3">Uncharacterized protein</fullName>
    </submittedName>
</protein>
<keyword evidence="2" id="KW-0812">Transmembrane</keyword>
<evidence type="ECO:0000256" key="1">
    <source>
        <dbReference type="SAM" id="MobiDB-lite"/>
    </source>
</evidence>
<keyword evidence="2" id="KW-0472">Membrane</keyword>
<keyword evidence="2" id="KW-1133">Transmembrane helix</keyword>
<name>A0A841CR24_9PSEU</name>
<evidence type="ECO:0000256" key="2">
    <source>
        <dbReference type="SAM" id="Phobius"/>
    </source>
</evidence>
<accession>A0A841CR24</accession>
<gene>
    <name evidence="3" type="ORF">FHS29_005095</name>
</gene>
<dbReference type="AlphaFoldDB" id="A0A841CR24"/>
<comment type="caution">
    <text evidence="3">The sequence shown here is derived from an EMBL/GenBank/DDBJ whole genome shotgun (WGS) entry which is preliminary data.</text>
</comment>
<keyword evidence="4" id="KW-1185">Reference proteome</keyword>
<dbReference type="Proteomes" id="UP000547510">
    <property type="component" value="Unassembled WGS sequence"/>
</dbReference>
<proteinExistence type="predicted"/>
<feature type="compositionally biased region" description="Basic residues" evidence="1">
    <location>
        <begin position="12"/>
        <end position="24"/>
    </location>
</feature>
<evidence type="ECO:0000313" key="3">
    <source>
        <dbReference type="EMBL" id="MBB5958487.1"/>
    </source>
</evidence>
<evidence type="ECO:0000313" key="4">
    <source>
        <dbReference type="Proteomes" id="UP000547510"/>
    </source>
</evidence>
<organism evidence="3 4">
    <name type="scientific">Saccharothrix tamanrassetensis</name>
    <dbReference type="NCBI Taxonomy" id="1051531"/>
    <lineage>
        <taxon>Bacteria</taxon>
        <taxon>Bacillati</taxon>
        <taxon>Actinomycetota</taxon>
        <taxon>Actinomycetes</taxon>
        <taxon>Pseudonocardiales</taxon>
        <taxon>Pseudonocardiaceae</taxon>
        <taxon>Saccharothrix</taxon>
    </lineage>
</organism>
<sequence length="56" mass="6390">MSPRACPNPHCRQPHRGRHRRLKTPHQPGRRVAPAVLKPLITLIQIALALASLWRD</sequence>